<organism evidence="1">
    <name type="scientific">Staphylococcus aureus</name>
    <dbReference type="NCBI Taxonomy" id="1280"/>
    <lineage>
        <taxon>Bacteria</taxon>
        <taxon>Bacillati</taxon>
        <taxon>Bacillota</taxon>
        <taxon>Bacilli</taxon>
        <taxon>Bacillales</taxon>
        <taxon>Staphylococcaceae</taxon>
        <taxon>Staphylococcus</taxon>
    </lineage>
</organism>
<dbReference type="AlphaFoldDB" id="Q93ID9"/>
<proteinExistence type="predicted"/>
<name>Q93ID9_STAAU</name>
<dbReference type="EMBL" id="AB037671">
    <property type="protein sequence ID" value="BAB47599.1"/>
    <property type="molecule type" value="Genomic_DNA"/>
</dbReference>
<sequence>MPFMKCVRVVSIRMKDFVGKRTKSDILIRKDIICHFLDRFTFPFFVLWQIE</sequence>
<reference evidence="1" key="2">
    <citation type="journal article" date="2003" name="Drug Resist. Updat.">
        <title>Insights on antibiotic resistance of Staphylococcus aureus from its whole genome: genomic island SCC.</title>
        <authorList>
            <person name="Ito T."/>
            <person name="Okuma K."/>
            <person name="Xue M.X."/>
            <person name="Yuzawa H."/>
            <person name="Hiramatsu K."/>
        </authorList>
    </citation>
    <scope>NUCLEOTIDE SEQUENCE</scope>
    <source>
        <strain evidence="1">85/2082</strain>
    </source>
</reference>
<evidence type="ECO:0000313" key="1">
    <source>
        <dbReference type="EMBL" id="BAB47599.1"/>
    </source>
</evidence>
<reference evidence="1" key="1">
    <citation type="journal article" date="2001" name="Antimicrob. Agents Chemother.">
        <title>Structural Comparison of Three Types of Staphylococcal Cassette Chromosome mec Integrated in the Chromosome in Methicillin-Resistant Staphylococcus aureus.</title>
        <authorList>
            <person name="Ito T."/>
            <person name="Katayama Y."/>
            <person name="Asada K."/>
            <person name="Mori N."/>
            <person name="Tsutsumimoto K."/>
            <person name="Hiramatsu K."/>
        </authorList>
    </citation>
    <scope>NUCLEOTIDE SEQUENCE</scope>
    <source>
        <strain evidence="1">85/2082</strain>
    </source>
</reference>
<protein>
    <submittedName>
        <fullName evidence="1">Uncharacterized protein</fullName>
    </submittedName>
</protein>
<accession>Q93ID9</accession>